<name>A0A7Y9GG28_9ACTN</name>
<feature type="signal peptide" evidence="2">
    <location>
        <begin position="1"/>
        <end position="34"/>
    </location>
</feature>
<feature type="region of interest" description="Disordered" evidence="1">
    <location>
        <begin position="31"/>
        <end position="56"/>
    </location>
</feature>
<reference evidence="3 4" key="1">
    <citation type="submission" date="2020-07" db="EMBL/GenBank/DDBJ databases">
        <title>Sequencing the genomes of 1000 actinobacteria strains.</title>
        <authorList>
            <person name="Klenk H.-P."/>
        </authorList>
    </citation>
    <scope>NUCLEOTIDE SEQUENCE [LARGE SCALE GENOMIC DNA]</scope>
    <source>
        <strain evidence="3 4">DSM 43461</strain>
    </source>
</reference>
<comment type="caution">
    <text evidence="3">The sequence shown here is derived from an EMBL/GenBank/DDBJ whole genome shotgun (WGS) entry which is preliminary data.</text>
</comment>
<feature type="chain" id="PRO_5031152629" description="SH3 domain-containing protein" evidence="2">
    <location>
        <begin position="35"/>
        <end position="178"/>
    </location>
</feature>
<sequence length="178" mass="18240">MRKQRPLTRAATLTAAVGLLAAAPFGASGQAASAAGGSVNRSAAPPEAAAGSVPSGVSAAPPVYRVKVAQWAKPRLNIRDHPGWPGGQPGNIIGAKHPGDGAMALCAAEGATITAFEGRTGSTWVKIDLGGERTAWLWDPGLNPHEVIRPCLCGCPRIKTDRGADGKTCGCREREEGQ</sequence>
<evidence type="ECO:0000313" key="3">
    <source>
        <dbReference type="EMBL" id="NYE15840.1"/>
    </source>
</evidence>
<evidence type="ECO:0000256" key="2">
    <source>
        <dbReference type="SAM" id="SignalP"/>
    </source>
</evidence>
<evidence type="ECO:0000313" key="4">
    <source>
        <dbReference type="Proteomes" id="UP000591272"/>
    </source>
</evidence>
<gene>
    <name evidence="3" type="ORF">BJ999_006136</name>
</gene>
<organism evidence="3 4">
    <name type="scientific">Actinomadura citrea</name>
    <dbReference type="NCBI Taxonomy" id="46158"/>
    <lineage>
        <taxon>Bacteria</taxon>
        <taxon>Bacillati</taxon>
        <taxon>Actinomycetota</taxon>
        <taxon>Actinomycetes</taxon>
        <taxon>Streptosporangiales</taxon>
        <taxon>Thermomonosporaceae</taxon>
        <taxon>Actinomadura</taxon>
    </lineage>
</organism>
<dbReference type="Proteomes" id="UP000591272">
    <property type="component" value="Unassembled WGS sequence"/>
</dbReference>
<dbReference type="RefSeq" id="WP_179836470.1">
    <property type="nucleotide sequence ID" value="NZ_BMRD01000004.1"/>
</dbReference>
<dbReference type="EMBL" id="JACCBT010000001">
    <property type="protein sequence ID" value="NYE15840.1"/>
    <property type="molecule type" value="Genomic_DNA"/>
</dbReference>
<accession>A0A7Y9GG28</accession>
<evidence type="ECO:0008006" key="5">
    <source>
        <dbReference type="Google" id="ProtNLM"/>
    </source>
</evidence>
<keyword evidence="2" id="KW-0732">Signal</keyword>
<protein>
    <recommendedName>
        <fullName evidence="5">SH3 domain-containing protein</fullName>
    </recommendedName>
</protein>
<dbReference type="AlphaFoldDB" id="A0A7Y9GG28"/>
<proteinExistence type="predicted"/>
<evidence type="ECO:0000256" key="1">
    <source>
        <dbReference type="SAM" id="MobiDB-lite"/>
    </source>
</evidence>
<keyword evidence="4" id="KW-1185">Reference proteome</keyword>